<reference evidence="1" key="2">
    <citation type="journal article" date="2023" name="IMA Fungus">
        <title>Comparative genomic study of the Penicillium genus elucidates a diverse pangenome and 15 lateral gene transfer events.</title>
        <authorList>
            <person name="Petersen C."/>
            <person name="Sorensen T."/>
            <person name="Nielsen M.R."/>
            <person name="Sondergaard T.E."/>
            <person name="Sorensen J.L."/>
            <person name="Fitzpatrick D.A."/>
            <person name="Frisvad J.C."/>
            <person name="Nielsen K.L."/>
        </authorList>
    </citation>
    <scope>NUCLEOTIDE SEQUENCE</scope>
    <source>
        <strain evidence="1">IBT 16125</strain>
    </source>
</reference>
<sequence length="72" mass="7762">MAETAVPVLEVPALDGDSELVSELPVELLVELLALALVELLVELLFEETSVKTPLFTYQGELSFGKSEPDAC</sequence>
<protein>
    <submittedName>
        <fullName evidence="1">Uncharacterized protein</fullName>
    </submittedName>
</protein>
<dbReference type="GeneID" id="81604792"/>
<comment type="caution">
    <text evidence="1">The sequence shown here is derived from an EMBL/GenBank/DDBJ whole genome shotgun (WGS) entry which is preliminary data.</text>
</comment>
<evidence type="ECO:0000313" key="1">
    <source>
        <dbReference type="EMBL" id="KAJ5440169.1"/>
    </source>
</evidence>
<dbReference type="EMBL" id="JAPVEA010000008">
    <property type="protein sequence ID" value="KAJ5440169.1"/>
    <property type="molecule type" value="Genomic_DNA"/>
</dbReference>
<proteinExistence type="predicted"/>
<accession>A0AAD6C311</accession>
<dbReference type="RefSeq" id="XP_056763398.1">
    <property type="nucleotide sequence ID" value="XM_056914549.1"/>
</dbReference>
<name>A0AAD6C311_9EURO</name>
<evidence type="ECO:0000313" key="2">
    <source>
        <dbReference type="Proteomes" id="UP001213681"/>
    </source>
</evidence>
<reference evidence="1" key="1">
    <citation type="submission" date="2022-12" db="EMBL/GenBank/DDBJ databases">
        <authorList>
            <person name="Petersen C."/>
        </authorList>
    </citation>
    <scope>NUCLEOTIDE SEQUENCE</scope>
    <source>
        <strain evidence="1">IBT 16125</strain>
    </source>
</reference>
<dbReference type="AlphaFoldDB" id="A0AAD6C311"/>
<dbReference type="Proteomes" id="UP001213681">
    <property type="component" value="Unassembled WGS sequence"/>
</dbReference>
<keyword evidence="2" id="KW-1185">Reference proteome</keyword>
<organism evidence="1 2">
    <name type="scientific">Penicillium daleae</name>
    <dbReference type="NCBI Taxonomy" id="63821"/>
    <lineage>
        <taxon>Eukaryota</taxon>
        <taxon>Fungi</taxon>
        <taxon>Dikarya</taxon>
        <taxon>Ascomycota</taxon>
        <taxon>Pezizomycotina</taxon>
        <taxon>Eurotiomycetes</taxon>
        <taxon>Eurotiomycetidae</taxon>
        <taxon>Eurotiales</taxon>
        <taxon>Aspergillaceae</taxon>
        <taxon>Penicillium</taxon>
    </lineage>
</organism>
<gene>
    <name evidence="1" type="ORF">N7458_011167</name>
</gene>